<keyword evidence="1" id="KW-0067">ATP-binding</keyword>
<gene>
    <name evidence="1" type="ORF">PYS61_01555</name>
</gene>
<dbReference type="Pfam" id="PF13749">
    <property type="entry name" value="HATPase_c_4"/>
    <property type="match status" value="1"/>
</dbReference>
<reference evidence="1 2" key="1">
    <citation type="submission" date="2023-02" db="EMBL/GenBank/DDBJ databases">
        <title>Novel Oscillospiraceae bacterial genomes.</title>
        <authorList>
            <person name="Srinivasan S."/>
            <person name="Austin M.N."/>
            <person name="Fiedler T.L."/>
            <person name="Strenk S.M."/>
            <person name="Agnew K.J."/>
            <person name="Nagana Gowda G.A."/>
            <person name="Raftery D."/>
            <person name="Beamer M.A."/>
            <person name="Achilles S.L."/>
            <person name="Wiesenfeld H.C."/>
            <person name="Fredricks D.N."/>
            <person name="Hillier S.L."/>
        </authorList>
    </citation>
    <scope>NUCLEOTIDE SEQUENCE [LARGE SCALE GENOMIC DNA]</scope>
    <source>
        <strain evidence="1 2">CHIC02 1186E3-8</strain>
    </source>
</reference>
<dbReference type="PANTHER" id="PTHR30595">
    <property type="entry name" value="GLPR-RELATED TRANSCRIPTIONAL REPRESSOR"/>
    <property type="match status" value="1"/>
</dbReference>
<protein>
    <submittedName>
        <fullName evidence="1">ATP-binding protein</fullName>
    </submittedName>
</protein>
<dbReference type="GO" id="GO:0005524">
    <property type="term" value="F:ATP binding"/>
    <property type="evidence" value="ECO:0007669"/>
    <property type="project" value="UniProtKB-KW"/>
</dbReference>
<dbReference type="EMBL" id="CP118868">
    <property type="protein sequence ID" value="WEG35879.1"/>
    <property type="molecule type" value="Genomic_DNA"/>
</dbReference>
<dbReference type="SUPFAM" id="SSF46785">
    <property type="entry name" value="Winged helix' DNA-binding domain"/>
    <property type="match status" value="1"/>
</dbReference>
<dbReference type="Gene3D" id="1.10.10.10">
    <property type="entry name" value="Winged helix-like DNA-binding domain superfamily/Winged helix DNA-binding domain"/>
    <property type="match status" value="1"/>
</dbReference>
<keyword evidence="2" id="KW-1185">Reference proteome</keyword>
<name>A0ABY8C6I8_9FIRM</name>
<dbReference type="PANTHER" id="PTHR30595:SF6">
    <property type="entry name" value="SCHLAFEN ALBA-2 DOMAIN-CONTAINING PROTEIN"/>
    <property type="match status" value="1"/>
</dbReference>
<sequence>MKLRETSSVELKADITDSFLKTVSAFNFEELASGRQDLHFHYLEQELKRELGISELNGDILRTLNLYNAETKFNRAARLLADENGLVLIDLAKFGDSIDVIQARLRLENMSILEAYAEATAFFRKFYCYEEIAGIKRERREKVPELSFREALANALVHRAWDVDAPINVAMYADRIEITSLGGLPAGLTADDYLNRQISALSNPILANVFFRLGYIEQFGTGIRRINQSYRNSITKPDYSVGTEAITVILPLFTASVDDLSPEEEKVYAFIQRKTSANRSEIESACALSRAKTLRVLNTLINKGIIKRSGDSRKTHYLLR</sequence>
<organism evidence="1 2">
    <name type="scientific">Amygdalobacter indicium</name>
    <dbReference type="NCBI Taxonomy" id="3029272"/>
    <lineage>
        <taxon>Bacteria</taxon>
        <taxon>Bacillati</taxon>
        <taxon>Bacillota</taxon>
        <taxon>Clostridia</taxon>
        <taxon>Eubacteriales</taxon>
        <taxon>Oscillospiraceae</taxon>
        <taxon>Amygdalobacter</taxon>
    </lineage>
</organism>
<proteinExistence type="predicted"/>
<accession>A0ABY8C6I8</accession>
<evidence type="ECO:0000313" key="2">
    <source>
        <dbReference type="Proteomes" id="UP001220478"/>
    </source>
</evidence>
<dbReference type="InterPro" id="IPR038475">
    <property type="entry name" value="RecG_C_sf"/>
</dbReference>
<dbReference type="Gene3D" id="3.30.565.60">
    <property type="match status" value="1"/>
</dbReference>
<dbReference type="Proteomes" id="UP001220478">
    <property type="component" value="Chromosome"/>
</dbReference>
<dbReference type="InterPro" id="IPR036388">
    <property type="entry name" value="WH-like_DNA-bd_sf"/>
</dbReference>
<keyword evidence="1" id="KW-0547">Nucleotide-binding</keyword>
<evidence type="ECO:0000313" key="1">
    <source>
        <dbReference type="EMBL" id="WEG35879.1"/>
    </source>
</evidence>
<dbReference type="InterPro" id="IPR036390">
    <property type="entry name" value="WH_DNA-bd_sf"/>
</dbReference>
<dbReference type="RefSeq" id="WP_315571947.1">
    <property type="nucleotide sequence ID" value="NZ_CP118868.1"/>
</dbReference>